<dbReference type="Proteomes" id="UP001150569">
    <property type="component" value="Unassembled WGS sequence"/>
</dbReference>
<dbReference type="EMBL" id="JANBPT010000452">
    <property type="protein sequence ID" value="KAJ1920186.1"/>
    <property type="molecule type" value="Genomic_DNA"/>
</dbReference>
<evidence type="ECO:0000313" key="3">
    <source>
        <dbReference type="Proteomes" id="UP001150569"/>
    </source>
</evidence>
<keyword evidence="3" id="KW-1185">Reference proteome</keyword>
<feature type="region of interest" description="Disordered" evidence="1">
    <location>
        <begin position="179"/>
        <end position="207"/>
    </location>
</feature>
<proteinExistence type="predicted"/>
<dbReference type="AlphaFoldDB" id="A0A9W8A3D7"/>
<organism evidence="2 3">
    <name type="scientific">Tieghemiomyces parasiticus</name>
    <dbReference type="NCBI Taxonomy" id="78921"/>
    <lineage>
        <taxon>Eukaryota</taxon>
        <taxon>Fungi</taxon>
        <taxon>Fungi incertae sedis</taxon>
        <taxon>Zoopagomycota</taxon>
        <taxon>Kickxellomycotina</taxon>
        <taxon>Dimargaritomycetes</taxon>
        <taxon>Dimargaritales</taxon>
        <taxon>Dimargaritaceae</taxon>
        <taxon>Tieghemiomyces</taxon>
    </lineage>
</organism>
<name>A0A9W8A3D7_9FUNG</name>
<feature type="compositionally biased region" description="Low complexity" evidence="1">
    <location>
        <begin position="182"/>
        <end position="195"/>
    </location>
</feature>
<gene>
    <name evidence="2" type="ORF">IWQ60_007061</name>
</gene>
<dbReference type="OrthoDB" id="5767467at2759"/>
<evidence type="ECO:0000256" key="1">
    <source>
        <dbReference type="SAM" id="MobiDB-lite"/>
    </source>
</evidence>
<reference evidence="2" key="1">
    <citation type="submission" date="2022-07" db="EMBL/GenBank/DDBJ databases">
        <title>Phylogenomic reconstructions and comparative analyses of Kickxellomycotina fungi.</title>
        <authorList>
            <person name="Reynolds N.K."/>
            <person name="Stajich J.E."/>
            <person name="Barry K."/>
            <person name="Grigoriev I.V."/>
            <person name="Crous P."/>
            <person name="Smith M.E."/>
        </authorList>
    </citation>
    <scope>NUCLEOTIDE SEQUENCE</scope>
    <source>
        <strain evidence="2">RSA 861</strain>
    </source>
</reference>
<feature type="region of interest" description="Disordered" evidence="1">
    <location>
        <begin position="279"/>
        <end position="306"/>
    </location>
</feature>
<protein>
    <submittedName>
        <fullName evidence="2">Uncharacterized protein</fullName>
    </submittedName>
</protein>
<accession>A0A9W8A3D7</accession>
<sequence>MSESDLPVVLHLLDFLLYECTQIYLQTCRRERILIYDEPTRAGEPLFHPAILRTITLPTATNFAVCQRLNHLIQDLKTQLERAPQFRPNPQLRLRLLLCRLANQIAGYFYALDPGEYVASSSPVSSAASSPSSTRAGDQITSTEAPAKDLGLSLFLLNQVPEALLPQWLREWSSDFPAANGTSSSTVTPSAAPSPGRDLAAVSTSNATRPRSPCHNYLRDAYVTFLLISDISYTLLRRIAGGDPTVTTDLAWYETLIDFQTHLAIEAAMRDTATVGALSATRSTKAEQRRSGTDAGNSSSPSASRLESTLPVLREAFCVDTSASEILWADSPARRTYSKLRNARIKQLERLLATPESHLSTIVRRFPFIELLAKVLGFIEGAFCTLDSPLYSEMNFLTTGSTRVSHDVRRLFKTLEEQLVEVHEHRDRRPTTDGVEE</sequence>
<feature type="compositionally biased region" description="Polar residues" evidence="1">
    <location>
        <begin position="294"/>
        <end position="306"/>
    </location>
</feature>
<evidence type="ECO:0000313" key="2">
    <source>
        <dbReference type="EMBL" id="KAJ1920186.1"/>
    </source>
</evidence>
<comment type="caution">
    <text evidence="2">The sequence shown here is derived from an EMBL/GenBank/DDBJ whole genome shotgun (WGS) entry which is preliminary data.</text>
</comment>